<reference evidence="3" key="1">
    <citation type="journal article" date="2017" name="Front. Plant Sci.">
        <title>Climate Clever Clovers: New Paradigm to Reduce the Environmental Footprint of Ruminants by Breeding Low Methanogenic Forages Utilizing Haplotype Variation.</title>
        <authorList>
            <person name="Kaur P."/>
            <person name="Appels R."/>
            <person name="Bayer P.E."/>
            <person name="Keeble-Gagnere G."/>
            <person name="Wang J."/>
            <person name="Hirakawa H."/>
            <person name="Shirasawa K."/>
            <person name="Vercoe P."/>
            <person name="Stefanova K."/>
            <person name="Durmic Z."/>
            <person name="Nichols P."/>
            <person name="Revell C."/>
            <person name="Isobe S.N."/>
            <person name="Edwards D."/>
            <person name="Erskine W."/>
        </authorList>
    </citation>
    <scope>NUCLEOTIDE SEQUENCE [LARGE SCALE GENOMIC DNA]</scope>
    <source>
        <strain evidence="3">cv. Daliak</strain>
    </source>
</reference>
<proteinExistence type="predicted"/>
<dbReference type="AlphaFoldDB" id="A0A2Z6M0Y1"/>
<evidence type="ECO:0000313" key="3">
    <source>
        <dbReference type="Proteomes" id="UP000242715"/>
    </source>
</evidence>
<evidence type="ECO:0000256" key="1">
    <source>
        <dbReference type="SAM" id="Coils"/>
    </source>
</evidence>
<dbReference type="Proteomes" id="UP000242715">
    <property type="component" value="Unassembled WGS sequence"/>
</dbReference>
<dbReference type="PANTHER" id="PTHR33427">
    <property type="entry name" value="HNH ENDONUCLEASE"/>
    <property type="match status" value="1"/>
</dbReference>
<organism evidence="2 3">
    <name type="scientific">Trifolium subterraneum</name>
    <name type="common">Subterranean clover</name>
    <dbReference type="NCBI Taxonomy" id="3900"/>
    <lineage>
        <taxon>Eukaryota</taxon>
        <taxon>Viridiplantae</taxon>
        <taxon>Streptophyta</taxon>
        <taxon>Embryophyta</taxon>
        <taxon>Tracheophyta</taxon>
        <taxon>Spermatophyta</taxon>
        <taxon>Magnoliopsida</taxon>
        <taxon>eudicotyledons</taxon>
        <taxon>Gunneridae</taxon>
        <taxon>Pentapetalae</taxon>
        <taxon>rosids</taxon>
        <taxon>fabids</taxon>
        <taxon>Fabales</taxon>
        <taxon>Fabaceae</taxon>
        <taxon>Papilionoideae</taxon>
        <taxon>50 kb inversion clade</taxon>
        <taxon>NPAAA clade</taxon>
        <taxon>Hologalegina</taxon>
        <taxon>IRL clade</taxon>
        <taxon>Trifolieae</taxon>
        <taxon>Trifolium</taxon>
    </lineage>
</organism>
<feature type="coiled-coil region" evidence="1">
    <location>
        <begin position="247"/>
        <end position="274"/>
    </location>
</feature>
<keyword evidence="1" id="KW-0175">Coiled coil</keyword>
<dbReference type="OrthoDB" id="608866at2759"/>
<protein>
    <submittedName>
        <fullName evidence="2">Uncharacterized protein</fullName>
    </submittedName>
</protein>
<keyword evidence="3" id="KW-1185">Reference proteome</keyword>
<evidence type="ECO:0000313" key="2">
    <source>
        <dbReference type="EMBL" id="GAU11044.1"/>
    </source>
</evidence>
<gene>
    <name evidence="2" type="ORF">TSUD_113370</name>
</gene>
<accession>A0A2Z6M0Y1</accession>
<sequence>VERASFLDEMFPIIDPKAKPTTKAKIFVSILWRQLSHLGNAGFDPAVIRVDGYGNVLYYHADSGSPLAWDIDHWFPCSRGGLTVLSNLRILQRQVCKRKKNKLEFLVPWWDFQLGISVNQFLSIFASSNSDFRHRGFSFLFSEGENHELHDTQIVDSHSFPQHFIGLKEEVGLAPAAIVESRRDPYDALALRQINHSKKTRPMSPAIVASRKTKGDVLKENEDPNFVKNSYQAIVMARDSLKRRQEATKMQAEMDKLDNEVSEMKLKNEEEKVVIQDLEMALIKRKRKAEKCRRLAEAQSSYRTMLEKMIRDTMHQSVMYKEQVRLNQAASNALMARLEAQRAICDAAEKDLHKKYKLKDDIEKQIRPEWDQGRKRFRIDDSSTFEEERSNKHVLYLPENRPRTPFHKELRVLMEEEEKASENEEELKVAANNNDTEEKLEDHSKSIVALDEENSIEHKLHKLEIAEGKRTVVLDEENSIEHKLHKLEITEGKRNVGISFGGLHENKVEEDEESRNQRGKGNVEKWLEILLENGQGEANDLQETNGSADDDRTKDIIQQLNQKFPQKELKVSKVSDSDFDKMKKELQVLRKSNCSIEKEDDKVEKDDATGYKNFSAEACVGETNGRKIEKNWKVEQQKLGKKLIRSESAKVLRRIPSSPSLFQGMKSSIKVIKKAVKL</sequence>
<feature type="coiled-coil region" evidence="1">
    <location>
        <begin position="407"/>
        <end position="453"/>
    </location>
</feature>
<dbReference type="PANTHER" id="PTHR33427:SF2">
    <property type="entry name" value="TRICHOHYALIN"/>
    <property type="match status" value="1"/>
</dbReference>
<name>A0A2Z6M0Y1_TRISU</name>
<feature type="non-terminal residue" evidence="2">
    <location>
        <position position="1"/>
    </location>
</feature>
<dbReference type="EMBL" id="DF973112">
    <property type="protein sequence ID" value="GAU11044.1"/>
    <property type="molecule type" value="Genomic_DNA"/>
</dbReference>